<dbReference type="InterPro" id="IPR036264">
    <property type="entry name" value="Bact_exopeptidase_dim_dom"/>
</dbReference>
<dbReference type="GO" id="GO:0016787">
    <property type="term" value="F:hydrolase activity"/>
    <property type="evidence" value="ECO:0007669"/>
    <property type="project" value="UniProtKB-ARBA"/>
</dbReference>
<name>A0A161VAL5_LACLC</name>
<dbReference type="Gene3D" id="3.40.630.10">
    <property type="entry name" value="Zn peptidases"/>
    <property type="match status" value="1"/>
</dbReference>
<feature type="domain" description="Peptidase M20 dimerisation" evidence="2">
    <location>
        <begin position="1"/>
        <end position="97"/>
    </location>
</feature>
<dbReference type="Pfam" id="PF07687">
    <property type="entry name" value="M20_dimer"/>
    <property type="match status" value="1"/>
</dbReference>
<evidence type="ECO:0000256" key="1">
    <source>
        <dbReference type="SAM" id="Phobius"/>
    </source>
</evidence>
<evidence type="ECO:0000313" key="3">
    <source>
        <dbReference type="EMBL" id="ARE27866.1"/>
    </source>
</evidence>
<dbReference type="SUPFAM" id="SSF55031">
    <property type="entry name" value="Bacterial exopeptidase dimerisation domain"/>
    <property type="match status" value="1"/>
</dbReference>
<accession>A0A161VAL5</accession>
<evidence type="ECO:0000313" key="5">
    <source>
        <dbReference type="Proteomes" id="UP000191806"/>
    </source>
</evidence>
<organism evidence="3 5">
    <name type="scientific">Lactococcus lactis subsp. cremoris</name>
    <name type="common">Streptococcus cremoris</name>
    <dbReference type="NCBI Taxonomy" id="1359"/>
    <lineage>
        <taxon>Bacteria</taxon>
        <taxon>Bacillati</taxon>
        <taxon>Bacillota</taxon>
        <taxon>Bacilli</taxon>
        <taxon>Lactobacillales</taxon>
        <taxon>Streptococcaceae</taxon>
        <taxon>Lactococcus</taxon>
    </lineage>
</organism>
<dbReference type="Proteomes" id="UP000595253">
    <property type="component" value="Chromosome"/>
</dbReference>
<proteinExistence type="predicted"/>
<keyword evidence="1" id="KW-0472">Membrane</keyword>
<dbReference type="Proteomes" id="UP000191806">
    <property type="component" value="Chromosome"/>
</dbReference>
<dbReference type="AlphaFoldDB" id="A0A161VAL5"/>
<dbReference type="EMBL" id="CP015899">
    <property type="protein sequence ID" value="ARE27866.1"/>
    <property type="molecule type" value="Genomic_DNA"/>
</dbReference>
<reference evidence="4 6" key="2">
    <citation type="submission" date="2020-12" db="EMBL/GenBank/DDBJ databases">
        <title>Complete genome sequence of lactococcus lactis subsp. cremoris strain EPSC and strain G3-2.</title>
        <authorList>
            <person name="Kita K."/>
            <person name="Ishikawa S."/>
        </authorList>
    </citation>
    <scope>NUCLEOTIDE SEQUENCE [LARGE SCALE GENOMIC DNA]</scope>
    <source>
        <strain evidence="4 6">EPSC</strain>
    </source>
</reference>
<evidence type="ECO:0000313" key="4">
    <source>
        <dbReference type="EMBL" id="BCO05964.1"/>
    </source>
</evidence>
<dbReference type="InterPro" id="IPR011650">
    <property type="entry name" value="Peptidase_M20_dimer"/>
</dbReference>
<evidence type="ECO:0000259" key="2">
    <source>
        <dbReference type="Pfam" id="PF07687"/>
    </source>
</evidence>
<feature type="transmembrane region" description="Helical" evidence="1">
    <location>
        <begin position="154"/>
        <end position="173"/>
    </location>
</feature>
<keyword evidence="1" id="KW-1133">Transmembrane helix</keyword>
<sequence length="175" mass="19801">MKLHFFGKAGHASVQEHFQESALGDVTYFLANIEQIFEELKTYKNSQLHVPTFVVTSIYAGDEKSPNKTADFADLVVDCRLTPELELVFEQVMTDLADKYHFTYEDIVTPVLSTLTDNQAPFIQLLTDLSGAQTTGPQALMTKDFLKMLESEQLFLGLVSMTNVILLMSIFYWKS</sequence>
<gene>
    <name evidence="4" type="ORF">LLC_12040</name>
    <name evidence="3" type="ORF">LLJM1_0474</name>
</gene>
<dbReference type="Gene3D" id="3.30.70.360">
    <property type="match status" value="1"/>
</dbReference>
<evidence type="ECO:0000313" key="6">
    <source>
        <dbReference type="Proteomes" id="UP000595253"/>
    </source>
</evidence>
<dbReference type="EMBL" id="AP024222">
    <property type="protein sequence ID" value="BCO05964.1"/>
    <property type="molecule type" value="Genomic_DNA"/>
</dbReference>
<protein>
    <recommendedName>
        <fullName evidence="2">Peptidase M20 dimerisation domain-containing protein</fullName>
    </recommendedName>
</protein>
<reference evidence="3 5" key="1">
    <citation type="journal article" date="2017" name="BMC Genomics">
        <title>Comparative and functional genomics of the Lactococcus lactis taxon; insights into evolution and niche adaptation.</title>
        <authorList>
            <person name="Kelleher P."/>
            <person name="Bottacini F."/>
            <person name="Mahony J."/>
            <person name="Kilcawley K.N."/>
            <person name="van Sinderen D."/>
        </authorList>
    </citation>
    <scope>NUCLEOTIDE SEQUENCE [LARGE SCALE GENOMIC DNA]</scope>
    <source>
        <strain evidence="3 5">JM1</strain>
    </source>
</reference>
<keyword evidence="1" id="KW-0812">Transmembrane</keyword>